<feature type="chain" id="PRO_5011780935" evidence="1">
    <location>
        <begin position="20"/>
        <end position="84"/>
    </location>
</feature>
<dbReference type="RefSeq" id="WP_091030630.1">
    <property type="nucleotide sequence ID" value="NZ_FNAD01000003.1"/>
</dbReference>
<protein>
    <submittedName>
        <fullName evidence="2">Uncharacterized protein</fullName>
    </submittedName>
</protein>
<keyword evidence="3" id="KW-1185">Reference proteome</keyword>
<evidence type="ECO:0000313" key="3">
    <source>
        <dbReference type="Proteomes" id="UP000198949"/>
    </source>
</evidence>
<dbReference type="EMBL" id="FNAD01000003">
    <property type="protein sequence ID" value="SDD31789.1"/>
    <property type="molecule type" value="Genomic_DNA"/>
</dbReference>
<feature type="signal peptide" evidence="1">
    <location>
        <begin position="1"/>
        <end position="19"/>
    </location>
</feature>
<accession>A0A1G6TRY4</accession>
<sequence>MATGFAAAAVMAPAGAAVAAEPETKPIIATEHVLEGRDYIGKFWWRSDCDVEGRDRDAASDKYTGHECLQGDTWPYMWNLWMTW</sequence>
<dbReference type="AlphaFoldDB" id="A0A1G6TRY4"/>
<dbReference type="STRING" id="58114.SAMN05216270_103117"/>
<dbReference type="OrthoDB" id="9941026at2"/>
<evidence type="ECO:0000256" key="1">
    <source>
        <dbReference type="SAM" id="SignalP"/>
    </source>
</evidence>
<evidence type="ECO:0000313" key="2">
    <source>
        <dbReference type="EMBL" id="SDD31789.1"/>
    </source>
</evidence>
<dbReference type="Proteomes" id="UP000198949">
    <property type="component" value="Unassembled WGS sequence"/>
</dbReference>
<name>A0A1G6TRY4_9ACTN</name>
<reference evidence="3" key="1">
    <citation type="submission" date="2016-10" db="EMBL/GenBank/DDBJ databases">
        <authorList>
            <person name="Varghese N."/>
            <person name="Submissions S."/>
        </authorList>
    </citation>
    <scope>NUCLEOTIDE SEQUENCE [LARGE SCALE GENOMIC DNA]</scope>
    <source>
        <strain evidence="3">CGMCC 4.3516</strain>
    </source>
</reference>
<organism evidence="2 3">
    <name type="scientific">Glycomyces harbinensis</name>
    <dbReference type="NCBI Taxonomy" id="58114"/>
    <lineage>
        <taxon>Bacteria</taxon>
        <taxon>Bacillati</taxon>
        <taxon>Actinomycetota</taxon>
        <taxon>Actinomycetes</taxon>
        <taxon>Glycomycetales</taxon>
        <taxon>Glycomycetaceae</taxon>
        <taxon>Glycomyces</taxon>
    </lineage>
</organism>
<gene>
    <name evidence="2" type="ORF">SAMN05216270_103117</name>
</gene>
<keyword evidence="1" id="KW-0732">Signal</keyword>
<proteinExistence type="predicted"/>